<organism evidence="2 3">
    <name type="scientific">Ruminococcus flavefaciens</name>
    <dbReference type="NCBI Taxonomy" id="1265"/>
    <lineage>
        <taxon>Bacteria</taxon>
        <taxon>Bacillati</taxon>
        <taxon>Bacillota</taxon>
        <taxon>Clostridia</taxon>
        <taxon>Eubacteriales</taxon>
        <taxon>Oscillospiraceae</taxon>
        <taxon>Ruminococcus</taxon>
    </lineage>
</organism>
<dbReference type="RefSeq" id="WP_072299197.1">
    <property type="nucleotide sequence ID" value="NZ_FPIP01000001.1"/>
</dbReference>
<evidence type="ECO:0000256" key="1">
    <source>
        <dbReference type="SAM" id="MobiDB-lite"/>
    </source>
</evidence>
<evidence type="ECO:0000313" key="2">
    <source>
        <dbReference type="EMBL" id="SFW15226.1"/>
    </source>
</evidence>
<dbReference type="AlphaFoldDB" id="A0A1K1LWI4"/>
<protein>
    <submittedName>
        <fullName evidence="2">Uncharacterized protein</fullName>
    </submittedName>
</protein>
<proteinExistence type="predicted"/>
<dbReference type="Proteomes" id="UP000183461">
    <property type="component" value="Unassembled WGS sequence"/>
</dbReference>
<feature type="region of interest" description="Disordered" evidence="1">
    <location>
        <begin position="29"/>
        <end position="50"/>
    </location>
</feature>
<accession>A0A1K1LWI4</accession>
<dbReference type="EMBL" id="FPIP01000001">
    <property type="protein sequence ID" value="SFW15226.1"/>
    <property type="molecule type" value="Genomic_DNA"/>
</dbReference>
<feature type="compositionally biased region" description="Basic and acidic residues" evidence="1">
    <location>
        <begin position="31"/>
        <end position="43"/>
    </location>
</feature>
<name>A0A1K1LWI4_RUMFL</name>
<evidence type="ECO:0000313" key="3">
    <source>
        <dbReference type="Proteomes" id="UP000183461"/>
    </source>
</evidence>
<gene>
    <name evidence="2" type="ORF">SAMN02910280_0818</name>
</gene>
<sequence>MDDIMGKISELLSDEESVKQLSELAQMLVSDSEKSGEKAEKADNATTEEQPDIASMLKLTSLIGEASKQDKNADLLLALKPHLSAEKQKRVDKALKLLKLLAIWNIAKESGLLQELI</sequence>
<reference evidence="2 3" key="1">
    <citation type="submission" date="2016-11" db="EMBL/GenBank/DDBJ databases">
        <authorList>
            <person name="Jaros S."/>
            <person name="Januszkiewicz K."/>
            <person name="Wedrychowicz H."/>
        </authorList>
    </citation>
    <scope>NUCLEOTIDE SEQUENCE [LARGE SCALE GENOMIC DNA]</scope>
    <source>
        <strain evidence="2 3">YL228</strain>
    </source>
</reference>